<dbReference type="Proteomes" id="UP000006882">
    <property type="component" value="Chromosome G5"/>
</dbReference>
<keyword evidence="3" id="KW-1185">Reference proteome</keyword>
<keyword evidence="1" id="KW-1133">Transmembrane helix</keyword>
<evidence type="ECO:0000313" key="3">
    <source>
        <dbReference type="Proteomes" id="UP000006882"/>
    </source>
</evidence>
<name>A0A251PEF8_PRUPE</name>
<organism evidence="2 3">
    <name type="scientific">Prunus persica</name>
    <name type="common">Peach</name>
    <name type="synonym">Amygdalus persica</name>
    <dbReference type="NCBI Taxonomy" id="3760"/>
    <lineage>
        <taxon>Eukaryota</taxon>
        <taxon>Viridiplantae</taxon>
        <taxon>Streptophyta</taxon>
        <taxon>Embryophyta</taxon>
        <taxon>Tracheophyta</taxon>
        <taxon>Spermatophyta</taxon>
        <taxon>Magnoliopsida</taxon>
        <taxon>eudicotyledons</taxon>
        <taxon>Gunneridae</taxon>
        <taxon>Pentapetalae</taxon>
        <taxon>rosids</taxon>
        <taxon>fabids</taxon>
        <taxon>Rosales</taxon>
        <taxon>Rosaceae</taxon>
        <taxon>Amygdaloideae</taxon>
        <taxon>Amygdaleae</taxon>
        <taxon>Prunus</taxon>
    </lineage>
</organism>
<dbReference type="EMBL" id="CM007655">
    <property type="protein sequence ID" value="ONI09400.1"/>
    <property type="molecule type" value="Genomic_DNA"/>
</dbReference>
<sequence length="88" mass="10135">MSQPIQVNCRHSIYNTKGTHMQGARVHLLVMPFLWCSLIFCGVNLWGSSLIQLRDQNSRLLIRFPINFALGQVKQIVGMQAHAWDRWG</sequence>
<dbReference type="AlphaFoldDB" id="A0A251PEF8"/>
<reference evidence="2 3" key="1">
    <citation type="journal article" date="2013" name="Nat. Genet.">
        <title>The high-quality draft genome of peach (Prunus persica) identifies unique patterns of genetic diversity, domestication and genome evolution.</title>
        <authorList>
            <consortium name="International Peach Genome Initiative"/>
            <person name="Verde I."/>
            <person name="Abbott A.G."/>
            <person name="Scalabrin S."/>
            <person name="Jung S."/>
            <person name="Shu S."/>
            <person name="Marroni F."/>
            <person name="Zhebentyayeva T."/>
            <person name="Dettori M.T."/>
            <person name="Grimwood J."/>
            <person name="Cattonaro F."/>
            <person name="Zuccolo A."/>
            <person name="Rossini L."/>
            <person name="Jenkins J."/>
            <person name="Vendramin E."/>
            <person name="Meisel L.A."/>
            <person name="Decroocq V."/>
            <person name="Sosinski B."/>
            <person name="Prochnik S."/>
            <person name="Mitros T."/>
            <person name="Policriti A."/>
            <person name="Cipriani G."/>
            <person name="Dondini L."/>
            <person name="Ficklin S."/>
            <person name="Goodstein D.M."/>
            <person name="Xuan P."/>
            <person name="Del Fabbro C."/>
            <person name="Aramini V."/>
            <person name="Copetti D."/>
            <person name="Gonzalez S."/>
            <person name="Horner D.S."/>
            <person name="Falchi R."/>
            <person name="Lucas S."/>
            <person name="Mica E."/>
            <person name="Maldonado J."/>
            <person name="Lazzari B."/>
            <person name="Bielenberg D."/>
            <person name="Pirona R."/>
            <person name="Miculan M."/>
            <person name="Barakat A."/>
            <person name="Testolin R."/>
            <person name="Stella A."/>
            <person name="Tartarini S."/>
            <person name="Tonutti P."/>
            <person name="Arus P."/>
            <person name="Orellana A."/>
            <person name="Wells C."/>
            <person name="Main D."/>
            <person name="Vizzotto G."/>
            <person name="Silva H."/>
            <person name="Salamini F."/>
            <person name="Schmutz J."/>
            <person name="Morgante M."/>
            <person name="Rokhsar D.S."/>
        </authorList>
    </citation>
    <scope>NUCLEOTIDE SEQUENCE [LARGE SCALE GENOMIC DNA]</scope>
    <source>
        <strain evidence="3">cv. Nemared</strain>
    </source>
</reference>
<evidence type="ECO:0000313" key="2">
    <source>
        <dbReference type="EMBL" id="ONI09400.1"/>
    </source>
</evidence>
<dbReference type="Gramene" id="ONI09400">
    <property type="protein sequence ID" value="ONI09400"/>
    <property type="gene ID" value="PRUPE_5G236000"/>
</dbReference>
<evidence type="ECO:0000256" key="1">
    <source>
        <dbReference type="SAM" id="Phobius"/>
    </source>
</evidence>
<keyword evidence="1" id="KW-0812">Transmembrane</keyword>
<feature type="transmembrane region" description="Helical" evidence="1">
    <location>
        <begin position="26"/>
        <end position="46"/>
    </location>
</feature>
<gene>
    <name evidence="2" type="ORF">PRUPE_5G236000</name>
</gene>
<keyword evidence="1" id="KW-0472">Membrane</keyword>
<proteinExistence type="predicted"/>
<accession>A0A251PEF8</accession>
<protein>
    <submittedName>
        <fullName evidence="2">Uncharacterized protein</fullName>
    </submittedName>
</protein>